<dbReference type="GO" id="GO:0009245">
    <property type="term" value="P:lipid A biosynthetic process"/>
    <property type="evidence" value="ECO:0007669"/>
    <property type="project" value="UniProtKB-UniRule"/>
</dbReference>
<dbReference type="GO" id="GO:0009244">
    <property type="term" value="P:lipopolysaccharide core region biosynthetic process"/>
    <property type="evidence" value="ECO:0007669"/>
    <property type="project" value="TreeGrafter"/>
</dbReference>
<dbReference type="PANTHER" id="PTHR42724">
    <property type="entry name" value="TETRAACYLDISACCHARIDE 4'-KINASE"/>
    <property type="match status" value="1"/>
</dbReference>
<comment type="function">
    <text evidence="1 13">Transfers the gamma-phosphate of ATP to the 4'-position of a tetraacyldisaccharide 1-phosphate intermediate (termed DS-1-P) to form tetraacyldisaccharide 1,4'-bis-phosphate (lipid IVA).</text>
</comment>
<evidence type="ECO:0000256" key="11">
    <source>
        <dbReference type="ARBA" id="ARBA00023098"/>
    </source>
</evidence>
<evidence type="ECO:0000256" key="2">
    <source>
        <dbReference type="ARBA" id="ARBA00004870"/>
    </source>
</evidence>
<sequence length="336" mass="36150">MSLESWLTERWYGRPGLLYGLLPLEGLFRCLSALRRTRQQPQHSGVPVIVVGNIAVGGAGKTPLVIALVEHFKALGWHPGVVSRGYGAQPPHRPFLVTGASTPQQAGDEPCLIAQRCGVPVAVDPDRPAAAQCLVEQGCDLLISDDGMQHYRLNRQIEVAVIDGRRGLGNGHCLPVGPLREPPSRLSSVDILVSNGELQAPLAVNALTMNLLGGEAIHLASKQRRTLAGWPQDQRRVHALAGIGNPQRFFDSLNQAGLAVEAHPFADHHDYSVEDLSGLGDKPLLITEKDAVKLRPLLASRKDIDAWVVPVSAGLPKEFYQQVEARLGASTSGAKP</sequence>
<evidence type="ECO:0000256" key="10">
    <source>
        <dbReference type="ARBA" id="ARBA00022840"/>
    </source>
</evidence>
<dbReference type="NCBIfam" id="TIGR00682">
    <property type="entry name" value="lpxK"/>
    <property type="match status" value="1"/>
</dbReference>
<dbReference type="AlphaFoldDB" id="A0A7T4QXZ8"/>
<dbReference type="HAMAP" id="MF_00409">
    <property type="entry name" value="LpxK"/>
    <property type="match status" value="1"/>
</dbReference>
<reference evidence="14 15" key="1">
    <citation type="submission" date="2020-12" db="EMBL/GenBank/DDBJ databases">
        <authorList>
            <person name="Shan Y."/>
        </authorList>
    </citation>
    <scope>NUCLEOTIDE SEQUENCE [LARGE SCALE GENOMIC DNA]</scope>
    <source>
        <strain evidence="15">csc3.9</strain>
    </source>
</reference>
<dbReference type="GO" id="GO:0005524">
    <property type="term" value="F:ATP binding"/>
    <property type="evidence" value="ECO:0007669"/>
    <property type="project" value="UniProtKB-UniRule"/>
</dbReference>
<evidence type="ECO:0000256" key="9">
    <source>
        <dbReference type="ARBA" id="ARBA00022777"/>
    </source>
</evidence>
<keyword evidence="7 13" id="KW-0808">Transferase</keyword>
<gene>
    <name evidence="13" type="primary">lpxK</name>
    <name evidence="14" type="ORF">I6N98_09920</name>
</gene>
<keyword evidence="10 13" id="KW-0067">ATP-binding</keyword>
<dbReference type="RefSeq" id="WP_198568214.1">
    <property type="nucleotide sequence ID" value="NZ_CP066167.1"/>
</dbReference>
<accession>A0A7T4QXZ8</accession>
<evidence type="ECO:0000256" key="1">
    <source>
        <dbReference type="ARBA" id="ARBA00002274"/>
    </source>
</evidence>
<dbReference type="KEGG" id="snan:I6N98_09920"/>
<evidence type="ECO:0000256" key="13">
    <source>
        <dbReference type="HAMAP-Rule" id="MF_00409"/>
    </source>
</evidence>
<evidence type="ECO:0000256" key="7">
    <source>
        <dbReference type="ARBA" id="ARBA00022679"/>
    </source>
</evidence>
<dbReference type="InterPro" id="IPR027417">
    <property type="entry name" value="P-loop_NTPase"/>
</dbReference>
<dbReference type="GO" id="GO:0005886">
    <property type="term" value="C:plasma membrane"/>
    <property type="evidence" value="ECO:0007669"/>
    <property type="project" value="TreeGrafter"/>
</dbReference>
<evidence type="ECO:0000313" key="15">
    <source>
        <dbReference type="Proteomes" id="UP000596063"/>
    </source>
</evidence>
<keyword evidence="8 13" id="KW-0547">Nucleotide-binding</keyword>
<dbReference type="Pfam" id="PF02606">
    <property type="entry name" value="LpxK"/>
    <property type="match status" value="1"/>
</dbReference>
<keyword evidence="9 13" id="KW-0418">Kinase</keyword>
<evidence type="ECO:0000256" key="12">
    <source>
        <dbReference type="ARBA" id="ARBA00029757"/>
    </source>
</evidence>
<protein>
    <recommendedName>
        <fullName evidence="4 13">Tetraacyldisaccharide 4'-kinase</fullName>
        <ecNumber evidence="3 13">2.7.1.130</ecNumber>
    </recommendedName>
    <alternativeName>
        <fullName evidence="12 13">Lipid A 4'-kinase</fullName>
    </alternativeName>
</protein>
<evidence type="ECO:0000256" key="4">
    <source>
        <dbReference type="ARBA" id="ARBA00016436"/>
    </source>
</evidence>
<evidence type="ECO:0000313" key="14">
    <source>
        <dbReference type="EMBL" id="QQD16712.1"/>
    </source>
</evidence>
<keyword evidence="6 13" id="KW-0441">Lipid A biosynthesis</keyword>
<feature type="binding site" evidence="13">
    <location>
        <begin position="55"/>
        <end position="62"/>
    </location>
    <ligand>
        <name>ATP</name>
        <dbReference type="ChEBI" id="CHEBI:30616"/>
    </ligand>
</feature>
<comment type="catalytic activity">
    <reaction evidence="13">
        <text>a lipid A disaccharide + ATP = a lipid IVA + ADP + H(+)</text>
        <dbReference type="Rhea" id="RHEA:67840"/>
        <dbReference type="ChEBI" id="CHEBI:15378"/>
        <dbReference type="ChEBI" id="CHEBI:30616"/>
        <dbReference type="ChEBI" id="CHEBI:176343"/>
        <dbReference type="ChEBI" id="CHEBI:176425"/>
        <dbReference type="ChEBI" id="CHEBI:456216"/>
        <dbReference type="EC" id="2.7.1.130"/>
    </reaction>
</comment>
<dbReference type="EC" id="2.7.1.130" evidence="3 13"/>
<organism evidence="14 15">
    <name type="scientific">Spongiibacter nanhainus</name>
    <dbReference type="NCBI Taxonomy" id="2794344"/>
    <lineage>
        <taxon>Bacteria</taxon>
        <taxon>Pseudomonadati</taxon>
        <taxon>Pseudomonadota</taxon>
        <taxon>Gammaproteobacteria</taxon>
        <taxon>Cellvibrionales</taxon>
        <taxon>Spongiibacteraceae</taxon>
        <taxon>Spongiibacter</taxon>
    </lineage>
</organism>
<dbReference type="UniPathway" id="UPA00359">
    <property type="reaction ID" value="UER00482"/>
</dbReference>
<dbReference type="SUPFAM" id="SSF52540">
    <property type="entry name" value="P-loop containing nucleoside triphosphate hydrolases"/>
    <property type="match status" value="1"/>
</dbReference>
<dbReference type="Proteomes" id="UP000596063">
    <property type="component" value="Chromosome"/>
</dbReference>
<dbReference type="InterPro" id="IPR003758">
    <property type="entry name" value="LpxK"/>
</dbReference>
<keyword evidence="5 13" id="KW-0444">Lipid biosynthesis</keyword>
<dbReference type="PANTHER" id="PTHR42724:SF1">
    <property type="entry name" value="TETRAACYLDISACCHARIDE 4'-KINASE, MITOCHONDRIAL-RELATED"/>
    <property type="match status" value="1"/>
</dbReference>
<keyword evidence="11 13" id="KW-0443">Lipid metabolism</keyword>
<evidence type="ECO:0000256" key="8">
    <source>
        <dbReference type="ARBA" id="ARBA00022741"/>
    </source>
</evidence>
<name>A0A7T4QXZ8_9GAMM</name>
<evidence type="ECO:0000256" key="5">
    <source>
        <dbReference type="ARBA" id="ARBA00022516"/>
    </source>
</evidence>
<comment type="similarity">
    <text evidence="13">Belongs to the LpxK family.</text>
</comment>
<comment type="pathway">
    <text evidence="2 13">Glycolipid biosynthesis; lipid IV(A) biosynthesis; lipid IV(A) from (3R)-3-hydroxytetradecanoyl-[acyl-carrier-protein] and UDP-N-acetyl-alpha-D-glucosamine: step 6/6.</text>
</comment>
<keyword evidence="15" id="KW-1185">Reference proteome</keyword>
<evidence type="ECO:0000256" key="6">
    <source>
        <dbReference type="ARBA" id="ARBA00022556"/>
    </source>
</evidence>
<dbReference type="GO" id="GO:0009029">
    <property type="term" value="F:lipid-A 4'-kinase activity"/>
    <property type="evidence" value="ECO:0007669"/>
    <property type="project" value="UniProtKB-UniRule"/>
</dbReference>
<proteinExistence type="inferred from homology"/>
<evidence type="ECO:0000256" key="3">
    <source>
        <dbReference type="ARBA" id="ARBA00012071"/>
    </source>
</evidence>
<dbReference type="EMBL" id="CP066167">
    <property type="protein sequence ID" value="QQD16712.1"/>
    <property type="molecule type" value="Genomic_DNA"/>
</dbReference>